<name>A0AAW1QU00_9CHLO</name>
<feature type="domain" description="Reverse transcriptase" evidence="1">
    <location>
        <begin position="289"/>
        <end position="563"/>
    </location>
</feature>
<dbReference type="AlphaFoldDB" id="A0AAW1QU00"/>
<sequence length="605" mass="66521">MLQQDRYNSDHKPLVLGVAIQAAADAAASLDPHGPTGHPIPKLHWDGSLKDDYVSHLNASGSALAECDDLVSAGDIAAAFSQLGRVLIESATAAGCKRVTGSHHARDLKRDKPYFDQECRRMRAQFRYAMRHDPERVKILARRFSTTIRRKCRQYRQRQTPALLRHLRSNHKCFWQKLNSTGTTLPAALANHSAWDTFHQKLCAPPMLSLRPPTSPCPSSPPPSDALDAAITQQEVELALPKLSNGKAAGRAGWPAELLRYAAQHVAMDNGSRQKVWLLAPLLTRLVNHCFHAGFLPPCISSALVTPIHKKGCTLDTANYRPIAVGEPLYRLYTIILNTRLVSWSEQHQLRSPTQAGFRPRQSPVHHLFALRHFIDTACISKRPLYACFVDLQKAYDTVQHDLLWARLKFIGVGPRMLAAIKSLYSSGTLTMKVTGTAGQPRVQQMGVRQGCPLSPTLFGLFFDGLHDHLHACAPTAGIRLRSGRWVSSLVYADDVVLLSWSASGLQFLLDGMHDFCLGIGMVISPTKTEVVVFNGPGSACSWRVGDQVLPQSSSFKYLGLVFHESDSLSHALKRLAQNAVGALSQLSVVWVRGLGTPLLPGVAN</sequence>
<dbReference type="InterPro" id="IPR043502">
    <property type="entry name" value="DNA/RNA_pol_sf"/>
</dbReference>
<evidence type="ECO:0000313" key="3">
    <source>
        <dbReference type="Proteomes" id="UP001438707"/>
    </source>
</evidence>
<organism evidence="2 3">
    <name type="scientific">Apatococcus lobatus</name>
    <dbReference type="NCBI Taxonomy" id="904363"/>
    <lineage>
        <taxon>Eukaryota</taxon>
        <taxon>Viridiplantae</taxon>
        <taxon>Chlorophyta</taxon>
        <taxon>core chlorophytes</taxon>
        <taxon>Trebouxiophyceae</taxon>
        <taxon>Chlorellales</taxon>
        <taxon>Chlorellaceae</taxon>
        <taxon>Apatococcus</taxon>
    </lineage>
</organism>
<accession>A0AAW1QU00</accession>
<comment type="caution">
    <text evidence="2">The sequence shown here is derived from an EMBL/GenBank/DDBJ whole genome shotgun (WGS) entry which is preliminary data.</text>
</comment>
<reference evidence="2 3" key="1">
    <citation type="journal article" date="2024" name="Nat. Commun.">
        <title>Phylogenomics reveals the evolutionary origins of lichenization in chlorophyte algae.</title>
        <authorList>
            <person name="Puginier C."/>
            <person name="Libourel C."/>
            <person name="Otte J."/>
            <person name="Skaloud P."/>
            <person name="Haon M."/>
            <person name="Grisel S."/>
            <person name="Petersen M."/>
            <person name="Berrin J.G."/>
            <person name="Delaux P.M."/>
            <person name="Dal Grande F."/>
            <person name="Keller J."/>
        </authorList>
    </citation>
    <scope>NUCLEOTIDE SEQUENCE [LARGE SCALE GENOMIC DNA]</scope>
    <source>
        <strain evidence="2 3">SAG 2145</strain>
    </source>
</reference>
<dbReference type="PANTHER" id="PTHR19446">
    <property type="entry name" value="REVERSE TRANSCRIPTASES"/>
    <property type="match status" value="1"/>
</dbReference>
<gene>
    <name evidence="2" type="ORF">WJX74_008126</name>
</gene>
<evidence type="ECO:0000259" key="1">
    <source>
        <dbReference type="PROSITE" id="PS50878"/>
    </source>
</evidence>
<protein>
    <recommendedName>
        <fullName evidence="1">Reverse transcriptase domain-containing protein</fullName>
    </recommendedName>
</protein>
<dbReference type="InterPro" id="IPR000477">
    <property type="entry name" value="RT_dom"/>
</dbReference>
<dbReference type="CDD" id="cd01650">
    <property type="entry name" value="RT_nLTR_like"/>
    <property type="match status" value="1"/>
</dbReference>
<evidence type="ECO:0000313" key="2">
    <source>
        <dbReference type="EMBL" id="KAK9824932.1"/>
    </source>
</evidence>
<dbReference type="PROSITE" id="PS50878">
    <property type="entry name" value="RT_POL"/>
    <property type="match status" value="1"/>
</dbReference>
<dbReference type="EMBL" id="JALJOS010000027">
    <property type="protein sequence ID" value="KAK9824932.1"/>
    <property type="molecule type" value="Genomic_DNA"/>
</dbReference>
<dbReference type="Proteomes" id="UP001438707">
    <property type="component" value="Unassembled WGS sequence"/>
</dbReference>
<proteinExistence type="predicted"/>
<keyword evidence="3" id="KW-1185">Reference proteome</keyword>
<dbReference type="SUPFAM" id="SSF56672">
    <property type="entry name" value="DNA/RNA polymerases"/>
    <property type="match status" value="1"/>
</dbReference>
<dbReference type="Pfam" id="PF00078">
    <property type="entry name" value="RVT_1"/>
    <property type="match status" value="1"/>
</dbReference>